<dbReference type="Gene3D" id="3.40.50.360">
    <property type="match status" value="1"/>
</dbReference>
<evidence type="ECO:0000259" key="1">
    <source>
        <dbReference type="Pfam" id="PF03358"/>
    </source>
</evidence>
<dbReference type="GO" id="GO:0016655">
    <property type="term" value="F:oxidoreductase activity, acting on NAD(P)H, quinone or similar compound as acceptor"/>
    <property type="evidence" value="ECO:0007669"/>
    <property type="project" value="TreeGrafter"/>
</dbReference>
<evidence type="ECO:0000313" key="2">
    <source>
        <dbReference type="EMBL" id="OCK84982.1"/>
    </source>
</evidence>
<evidence type="ECO:0000313" key="3">
    <source>
        <dbReference type="Proteomes" id="UP000250266"/>
    </source>
</evidence>
<protein>
    <submittedName>
        <fullName evidence="2">Arsenate resistance ArsH</fullName>
    </submittedName>
</protein>
<accession>A0A8E2EJ72</accession>
<reference evidence="2 3" key="1">
    <citation type="journal article" date="2016" name="Nat. Commun.">
        <title>Ectomycorrhizal ecology is imprinted in the genome of the dominant symbiotic fungus Cenococcum geophilum.</title>
        <authorList>
            <consortium name="DOE Joint Genome Institute"/>
            <person name="Peter M."/>
            <person name="Kohler A."/>
            <person name="Ohm R.A."/>
            <person name="Kuo A."/>
            <person name="Krutzmann J."/>
            <person name="Morin E."/>
            <person name="Arend M."/>
            <person name="Barry K.W."/>
            <person name="Binder M."/>
            <person name="Choi C."/>
            <person name="Clum A."/>
            <person name="Copeland A."/>
            <person name="Grisel N."/>
            <person name="Haridas S."/>
            <person name="Kipfer T."/>
            <person name="LaButti K."/>
            <person name="Lindquist E."/>
            <person name="Lipzen A."/>
            <person name="Maire R."/>
            <person name="Meier B."/>
            <person name="Mihaltcheva S."/>
            <person name="Molinier V."/>
            <person name="Murat C."/>
            <person name="Poggeler S."/>
            <person name="Quandt C.A."/>
            <person name="Sperisen C."/>
            <person name="Tritt A."/>
            <person name="Tisserant E."/>
            <person name="Crous P.W."/>
            <person name="Henrissat B."/>
            <person name="Nehls U."/>
            <person name="Egli S."/>
            <person name="Spatafora J.W."/>
            <person name="Grigoriev I.V."/>
            <person name="Martin F.M."/>
        </authorList>
    </citation>
    <scope>NUCLEOTIDE SEQUENCE [LARGE SCALE GENOMIC DNA]</scope>
    <source>
        <strain evidence="2 3">CBS 459.81</strain>
    </source>
</reference>
<feature type="domain" description="NADPH-dependent FMN reductase-like" evidence="1">
    <location>
        <begin position="91"/>
        <end position="227"/>
    </location>
</feature>
<keyword evidence="3" id="KW-1185">Reference proteome</keyword>
<dbReference type="InterPro" id="IPR014063">
    <property type="entry name" value="Arsenate-R_ArsH"/>
</dbReference>
<dbReference type="EMBL" id="KV744826">
    <property type="protein sequence ID" value="OCK84982.1"/>
    <property type="molecule type" value="Genomic_DNA"/>
</dbReference>
<gene>
    <name evidence="2" type="ORF">K432DRAFT_431857</name>
</gene>
<sequence>MTANSIYPSTGDLNNTQAARAPVEIKPDLSFADRTLAISASEDSPEVREAYRPYLMNEKVASSDWIARLELSTVIKMVEEDLNRTGGDRLKVLVLFGSMRCRSYSRLLAFEAARILFRLGCDVRVYDPTGLPVKDDVQHSHAKVQELRNLSKWSDGHVWVSPEQHGNLIDWIPLSTGSVRPTQGRTLAIAQVSGGSQSFNTVNSLRILGRWMRMFTIPNQSSIPKAYTQFTDESAEEGGSRLMPSSNRDRLVDCMEEFVKYTIIMRPHFDLFGDRFSERSERIAAREKRRQQDLAATAAT</sequence>
<dbReference type="PANTHER" id="PTHR43590">
    <property type="entry name" value="ARSENIC RESISTANCE PROTEIN ARSH (AFU_ORTHOLOGUE AFUA_5G15030)"/>
    <property type="match status" value="1"/>
</dbReference>
<dbReference type="PANTHER" id="PTHR43590:SF1">
    <property type="entry name" value="ARSENIC RESISTANCE PROTEIN ARSH (AFU_ORTHOLOGUE AFUA_5G15030)"/>
    <property type="match status" value="1"/>
</dbReference>
<dbReference type="Pfam" id="PF03358">
    <property type="entry name" value="FMN_red"/>
    <property type="match status" value="1"/>
</dbReference>
<name>A0A8E2EJ72_9PEZI</name>
<organism evidence="2 3">
    <name type="scientific">Lepidopterella palustris CBS 459.81</name>
    <dbReference type="NCBI Taxonomy" id="1314670"/>
    <lineage>
        <taxon>Eukaryota</taxon>
        <taxon>Fungi</taxon>
        <taxon>Dikarya</taxon>
        <taxon>Ascomycota</taxon>
        <taxon>Pezizomycotina</taxon>
        <taxon>Dothideomycetes</taxon>
        <taxon>Pleosporomycetidae</taxon>
        <taxon>Mytilinidiales</taxon>
        <taxon>Argynnaceae</taxon>
        <taxon>Lepidopterella</taxon>
    </lineage>
</organism>
<dbReference type="SUPFAM" id="SSF52218">
    <property type="entry name" value="Flavoproteins"/>
    <property type="match status" value="1"/>
</dbReference>
<dbReference type="AlphaFoldDB" id="A0A8E2EJ72"/>
<dbReference type="InterPro" id="IPR029039">
    <property type="entry name" value="Flavoprotein-like_sf"/>
</dbReference>
<proteinExistence type="predicted"/>
<dbReference type="InterPro" id="IPR005025">
    <property type="entry name" value="FMN_Rdtase-like_dom"/>
</dbReference>
<dbReference type="OrthoDB" id="8300214at2759"/>
<dbReference type="Proteomes" id="UP000250266">
    <property type="component" value="Unassembled WGS sequence"/>
</dbReference>